<organism evidence="3 4">
    <name type="scientific">Desulforudis audaxviator (strain MP104C)</name>
    <dbReference type="NCBI Taxonomy" id="477974"/>
    <lineage>
        <taxon>Bacteria</taxon>
        <taxon>Bacillati</taxon>
        <taxon>Bacillota</taxon>
        <taxon>Clostridia</taxon>
        <taxon>Thermoanaerobacterales</taxon>
        <taxon>Candidatus Desulforudaceae</taxon>
        <taxon>Candidatus Desulforudis</taxon>
    </lineage>
</organism>
<evidence type="ECO:0000313" key="4">
    <source>
        <dbReference type="Proteomes" id="UP000008544"/>
    </source>
</evidence>
<feature type="domain" description="Rad50/SbcC-type AAA" evidence="2">
    <location>
        <begin position="331"/>
        <end position="379"/>
    </location>
</feature>
<dbReference type="SUPFAM" id="SSF56300">
    <property type="entry name" value="Metallo-dependent phosphatases"/>
    <property type="match status" value="1"/>
</dbReference>
<dbReference type="Pfam" id="PF13476">
    <property type="entry name" value="AAA_23"/>
    <property type="match status" value="1"/>
</dbReference>
<evidence type="ECO:0000259" key="2">
    <source>
        <dbReference type="Pfam" id="PF13476"/>
    </source>
</evidence>
<dbReference type="KEGG" id="dau:Daud_1278"/>
<feature type="domain" description="Calcineurin-like phosphoesterase" evidence="1">
    <location>
        <begin position="1"/>
        <end position="123"/>
    </location>
</feature>
<dbReference type="Pfam" id="PF00149">
    <property type="entry name" value="Metallophos"/>
    <property type="match status" value="1"/>
</dbReference>
<dbReference type="InterPro" id="IPR050535">
    <property type="entry name" value="DNA_Repair-Maintenance_Comp"/>
</dbReference>
<dbReference type="PANTHER" id="PTHR30337:SF0">
    <property type="entry name" value="NUCLEASE SBCCD SUBUNIT D"/>
    <property type="match status" value="1"/>
</dbReference>
<reference evidence="3 4" key="2">
    <citation type="journal article" date="2008" name="Science">
        <title>Environmental genomics reveals a single-species ecosystem deep within Earth.</title>
        <authorList>
            <person name="Chivian D."/>
            <person name="Brodie E.L."/>
            <person name="Alm E.J."/>
            <person name="Culley D.E."/>
            <person name="Dehal P.S."/>
            <person name="Desantis T.Z."/>
            <person name="Gihring T.M."/>
            <person name="Lapidus A."/>
            <person name="Lin L.H."/>
            <person name="Lowry S.R."/>
            <person name="Moser D.P."/>
            <person name="Richardson P.M."/>
            <person name="Southam G."/>
            <person name="Wanger G."/>
            <person name="Pratt L.M."/>
            <person name="Andersen G.L."/>
            <person name="Hazen T.C."/>
            <person name="Brockman F.J."/>
            <person name="Arkin A.P."/>
            <person name="Onstott T.C."/>
        </authorList>
    </citation>
    <scope>NUCLEOTIDE SEQUENCE [LARGE SCALE GENOMIC DNA]</scope>
    <source>
        <strain evidence="3 4">MP104C</strain>
    </source>
</reference>
<dbReference type="GO" id="GO:0016887">
    <property type="term" value="F:ATP hydrolysis activity"/>
    <property type="evidence" value="ECO:0007669"/>
    <property type="project" value="InterPro"/>
</dbReference>
<dbReference type="OrthoDB" id="9773856at2"/>
<proteinExistence type="predicted"/>
<gene>
    <name evidence="3" type="ordered locus">Daud_1278</name>
</gene>
<dbReference type="InterPro" id="IPR027417">
    <property type="entry name" value="P-loop_NTPase"/>
</dbReference>
<dbReference type="HOGENOM" id="CLU_396254_0_0_9"/>
<dbReference type="AlphaFoldDB" id="B1I495"/>
<dbReference type="InterPro" id="IPR029052">
    <property type="entry name" value="Metallo-depent_PP-like"/>
</dbReference>
<dbReference type="InterPro" id="IPR004843">
    <property type="entry name" value="Calcineurin-like_PHP"/>
</dbReference>
<evidence type="ECO:0000259" key="1">
    <source>
        <dbReference type="Pfam" id="PF00149"/>
    </source>
</evidence>
<dbReference type="eggNOG" id="COG1196">
    <property type="taxonomic scope" value="Bacteria"/>
</dbReference>
<dbReference type="Gene3D" id="3.60.21.10">
    <property type="match status" value="1"/>
</dbReference>
<dbReference type="PANTHER" id="PTHR30337">
    <property type="entry name" value="COMPONENT OF ATP-DEPENDENT DSDNA EXONUCLEASE"/>
    <property type="match status" value="1"/>
</dbReference>
<keyword evidence="4" id="KW-1185">Reference proteome</keyword>
<dbReference type="eggNOG" id="COG0420">
    <property type="taxonomic scope" value="Bacteria"/>
</dbReference>
<reference evidence="4" key="1">
    <citation type="submission" date="2007-10" db="EMBL/GenBank/DDBJ databases">
        <title>Complete sequence of chromosome of Desulforudis audaxviator MP104C.</title>
        <authorList>
            <person name="Copeland A."/>
            <person name="Lucas S."/>
            <person name="Lapidus A."/>
            <person name="Barry K."/>
            <person name="Glavina del Rio T."/>
            <person name="Dalin E."/>
            <person name="Tice H."/>
            <person name="Bruce D."/>
            <person name="Pitluck S."/>
            <person name="Lowry S.R."/>
            <person name="Larimer F."/>
            <person name="Land M.L."/>
            <person name="Hauser L."/>
            <person name="Kyrpides N."/>
            <person name="Ivanova N.N."/>
            <person name="Richardson P."/>
        </authorList>
    </citation>
    <scope>NUCLEOTIDE SEQUENCE [LARGE SCALE GENOMIC DNA]</scope>
    <source>
        <strain evidence="4">MP104C</strain>
    </source>
</reference>
<dbReference type="Proteomes" id="UP000008544">
    <property type="component" value="Chromosome"/>
</dbReference>
<evidence type="ECO:0000313" key="3">
    <source>
        <dbReference type="EMBL" id="ACA59789.1"/>
    </source>
</evidence>
<sequence length="695" mass="74694">MKLLYLTDTHIRGDNPLHRRDDFPATVRAKLLEVAGLVRALEVDAVLHGGDFFDQPSPELSVVGDFIRIFIEMGVPIYVVQGNHDIFACNPDTLEHTMLGLLHRVGTLHVLRRGERVYLESRGVRVQLTGTPFHFNMDRVDPLADYCVTKEDCDYAVHLAHGMLLDKPFFPGTPHTLVSTVAPHTAADYTLGSHAHFGYPDVEWDGRWFINPGSLVRLSVQPGDIQRTPQVLLLDFTGSRPVHTKIPLKSARPGHEVLDAGLAAAAAGRDGPGTVFGRFDRPECCTYLEPSEVLRETARAGGFAPEVVAAAARCLARAEGSRERGAHLTHLVLENFQSHLHTEFELAPGLNVILGESGQGKSAIVRALRWLLCREPARDEYVRAGAPGCRVTAVCGDGRRLVREHRLAAAPDGAPGSAVPAGARFLPAGEEGLQCGGLLALDRETAICLSVAQEREGPFLLGLPGVLRARALERMSGAALFEAARENTAAGGGGADPEAVRALLALAAVRARDEALARAEEVVGRALSFVFDVPMEFKIALREERQPAEADFLVSSGRPADPTRCRGYPERVPPGTLGGGPTAAYLNVHGGGVGDVVSLALRVAFLEVARPAVPGPLVLDEPAQQVSHRFLSRVARLLKGFTDSFGRQVIVTTHNQPLSGTADAVFVLRIESGASAVHDRGSSIRASSWRGRPPG</sequence>
<dbReference type="InterPro" id="IPR038729">
    <property type="entry name" value="Rad50/SbcC_AAA"/>
</dbReference>
<dbReference type="SUPFAM" id="SSF52540">
    <property type="entry name" value="P-loop containing nucleoside triphosphate hydrolases"/>
    <property type="match status" value="1"/>
</dbReference>
<protein>
    <submittedName>
        <fullName evidence="3">Metallophosphoesterase</fullName>
    </submittedName>
</protein>
<dbReference type="EMBL" id="CP000860">
    <property type="protein sequence ID" value="ACA59789.1"/>
    <property type="molecule type" value="Genomic_DNA"/>
</dbReference>
<dbReference type="STRING" id="477974.Daud_1278"/>
<dbReference type="Gene3D" id="3.40.50.300">
    <property type="entry name" value="P-loop containing nucleotide triphosphate hydrolases"/>
    <property type="match status" value="2"/>
</dbReference>
<dbReference type="eggNOG" id="COG0419">
    <property type="taxonomic scope" value="Bacteria"/>
</dbReference>
<dbReference type="GO" id="GO:0006302">
    <property type="term" value="P:double-strand break repair"/>
    <property type="evidence" value="ECO:0007669"/>
    <property type="project" value="InterPro"/>
</dbReference>
<name>B1I495_DESAP</name>
<dbReference type="RefSeq" id="WP_012302374.1">
    <property type="nucleotide sequence ID" value="NC_010424.1"/>
</dbReference>
<accession>B1I495</accession>